<dbReference type="Proteomes" id="UP000475862">
    <property type="component" value="Unassembled WGS sequence"/>
</dbReference>
<evidence type="ECO:0000313" key="2">
    <source>
        <dbReference type="Proteomes" id="UP000475862"/>
    </source>
</evidence>
<reference evidence="1 2" key="1">
    <citation type="submission" date="2019-08" db="EMBL/GenBank/DDBJ databases">
        <title>The genome of the soybean aphid Biotype 1, its phylome, world population structure and adaptation to the North American continent.</title>
        <authorList>
            <person name="Giordano R."/>
            <person name="Donthu R.K."/>
            <person name="Hernandez A.G."/>
            <person name="Wright C.L."/>
            <person name="Zimin A.V."/>
        </authorList>
    </citation>
    <scope>NUCLEOTIDE SEQUENCE [LARGE SCALE GENOMIC DNA]</scope>
    <source>
        <tissue evidence="1">Whole aphids</tissue>
    </source>
</reference>
<evidence type="ECO:0000313" key="1">
    <source>
        <dbReference type="EMBL" id="KAE9538517.1"/>
    </source>
</evidence>
<proteinExistence type="predicted"/>
<comment type="caution">
    <text evidence="1">The sequence shown here is derived from an EMBL/GenBank/DDBJ whole genome shotgun (WGS) entry which is preliminary data.</text>
</comment>
<keyword evidence="2" id="KW-1185">Reference proteome</keyword>
<organism evidence="1 2">
    <name type="scientific">Aphis glycines</name>
    <name type="common">Soybean aphid</name>
    <dbReference type="NCBI Taxonomy" id="307491"/>
    <lineage>
        <taxon>Eukaryota</taxon>
        <taxon>Metazoa</taxon>
        <taxon>Ecdysozoa</taxon>
        <taxon>Arthropoda</taxon>
        <taxon>Hexapoda</taxon>
        <taxon>Insecta</taxon>
        <taxon>Pterygota</taxon>
        <taxon>Neoptera</taxon>
        <taxon>Paraneoptera</taxon>
        <taxon>Hemiptera</taxon>
        <taxon>Sternorrhyncha</taxon>
        <taxon>Aphidomorpha</taxon>
        <taxon>Aphidoidea</taxon>
        <taxon>Aphididae</taxon>
        <taxon>Aphidini</taxon>
        <taxon>Aphis</taxon>
        <taxon>Aphis</taxon>
    </lineage>
</organism>
<dbReference type="EMBL" id="VYZN01000016">
    <property type="protein sequence ID" value="KAE9538517.1"/>
    <property type="molecule type" value="Genomic_DNA"/>
</dbReference>
<accession>A0A6G0TVN2</accession>
<dbReference type="AlphaFoldDB" id="A0A6G0TVN2"/>
<sequence length="259" mass="29345">MELRTFHDDSCLANARQNIGRILMNNQFIKLHLRSGNEKKKDQIFNISATNHFSLALFHHIIITDVYECTLNTWSMGDGKFKTTNFAFKLFIWPLKYLYHYGKLIFMKYELFIVTVTGVMHSCTSCGVGGSTYTKFNLSASGNDGCVSYNRNGDLDGSHLNESTILTDFRIVYNWIYKYKGHVHDSLSNVIVLFNVDEYYFKVGGGALATKGVTSLIEKRVGNSFSSGVTESPQTDLGSFLIIRIVKNAKRHLYQELGP</sequence>
<protein>
    <submittedName>
        <fullName evidence="1">Uncharacterized protein</fullName>
    </submittedName>
</protein>
<name>A0A6G0TVN2_APHGL</name>
<gene>
    <name evidence="1" type="ORF">AGLY_005616</name>
</gene>